<dbReference type="EMBL" id="JAXCMD010000010">
    <property type="protein sequence ID" value="MDY0854362.1"/>
    <property type="molecule type" value="Genomic_DNA"/>
</dbReference>
<name>A0AAW9GSK5_BACTU</name>
<reference evidence="1" key="1">
    <citation type="submission" date="2023-11" db="EMBL/GenBank/DDBJ databases">
        <title>Genome Sequence of Bacillus thuringiensis stain BLB 30AF.</title>
        <authorList>
            <person name="Farhat A."/>
        </authorList>
    </citation>
    <scope>NUCLEOTIDE SEQUENCE</scope>
    <source>
        <strain evidence="1">BLB30AF</strain>
    </source>
</reference>
<dbReference type="Proteomes" id="UP001274571">
    <property type="component" value="Unassembled WGS sequence"/>
</dbReference>
<sequence length="52" mass="6132">MYKITFKIFKKVKHAIRTAVLQDGIQLMESHLTGLNTDDTKQNKKETYDSRF</sequence>
<organism evidence="1 2">
    <name type="scientific">Bacillus thuringiensis</name>
    <dbReference type="NCBI Taxonomy" id="1428"/>
    <lineage>
        <taxon>Bacteria</taxon>
        <taxon>Bacillati</taxon>
        <taxon>Bacillota</taxon>
        <taxon>Bacilli</taxon>
        <taxon>Bacillales</taxon>
        <taxon>Bacillaceae</taxon>
        <taxon>Bacillus</taxon>
        <taxon>Bacillus cereus group</taxon>
    </lineage>
</organism>
<proteinExistence type="predicted"/>
<evidence type="ECO:0000313" key="1">
    <source>
        <dbReference type="EMBL" id="MDY0854362.1"/>
    </source>
</evidence>
<accession>A0AAW9GSK5</accession>
<gene>
    <name evidence="1" type="ORF">SOH20_26255</name>
</gene>
<evidence type="ECO:0000313" key="2">
    <source>
        <dbReference type="Proteomes" id="UP001274571"/>
    </source>
</evidence>
<dbReference type="AlphaFoldDB" id="A0AAW9GSK5"/>
<comment type="caution">
    <text evidence="1">The sequence shown here is derived from an EMBL/GenBank/DDBJ whole genome shotgun (WGS) entry which is preliminary data.</text>
</comment>
<dbReference type="RefSeq" id="WP_320483617.1">
    <property type="nucleotide sequence ID" value="NZ_JAXCMD010000010.1"/>
</dbReference>
<protein>
    <submittedName>
        <fullName evidence="1">Uncharacterized protein</fullName>
    </submittedName>
</protein>